<dbReference type="InterPro" id="IPR000182">
    <property type="entry name" value="GNAT_dom"/>
</dbReference>
<comment type="caution">
    <text evidence="2">The sequence shown here is derived from an EMBL/GenBank/DDBJ whole genome shotgun (WGS) entry which is preliminary data.</text>
</comment>
<dbReference type="InterPro" id="IPR016181">
    <property type="entry name" value="Acyl_CoA_acyltransferase"/>
</dbReference>
<dbReference type="Proteomes" id="UP000646426">
    <property type="component" value="Unassembled WGS sequence"/>
</dbReference>
<dbReference type="PANTHER" id="PTHR43610">
    <property type="entry name" value="BLL6696 PROTEIN"/>
    <property type="match status" value="1"/>
</dbReference>
<keyword evidence="3" id="KW-1185">Reference proteome</keyword>
<dbReference type="AlphaFoldDB" id="A0A918SW65"/>
<dbReference type="Gene3D" id="3.40.630.30">
    <property type="match status" value="1"/>
</dbReference>
<evidence type="ECO:0000259" key="1">
    <source>
        <dbReference type="PROSITE" id="PS51186"/>
    </source>
</evidence>
<protein>
    <submittedName>
        <fullName evidence="2">N-acetyltransferase</fullName>
    </submittedName>
</protein>
<sequence>MKVDAWRQPPTLRGSHVQLEPLASGHADGLRLACADGELWRLWYTSVPKPDAVEAYIAGALEKQAAGEALAFAVRDAQGDVVGTTRLYELDPATPRLSIGYTWFARRVQRTGLNTEAKRLLLAYAFEVLGCIAVGFETSWFNHASRAAIARLGAKQDGVIRNHFRHADGTVRDSVVFSIIDAEWPAVRRHLDVKLGAHGRG</sequence>
<evidence type="ECO:0000313" key="3">
    <source>
        <dbReference type="Proteomes" id="UP000646426"/>
    </source>
</evidence>
<reference evidence="2" key="1">
    <citation type="journal article" date="2014" name="Int. J. Syst. Evol. Microbiol.">
        <title>Complete genome sequence of Corynebacterium casei LMG S-19264T (=DSM 44701T), isolated from a smear-ripened cheese.</title>
        <authorList>
            <consortium name="US DOE Joint Genome Institute (JGI-PGF)"/>
            <person name="Walter F."/>
            <person name="Albersmeier A."/>
            <person name="Kalinowski J."/>
            <person name="Ruckert C."/>
        </authorList>
    </citation>
    <scope>NUCLEOTIDE SEQUENCE</scope>
    <source>
        <strain evidence="2">KCTC 23077</strain>
    </source>
</reference>
<feature type="domain" description="N-acetyltransferase" evidence="1">
    <location>
        <begin position="30"/>
        <end position="183"/>
    </location>
</feature>
<dbReference type="EMBL" id="BMYD01000001">
    <property type="protein sequence ID" value="GHA73592.1"/>
    <property type="molecule type" value="Genomic_DNA"/>
</dbReference>
<dbReference type="Pfam" id="PF13302">
    <property type="entry name" value="Acetyltransf_3"/>
    <property type="match status" value="1"/>
</dbReference>
<reference evidence="2" key="2">
    <citation type="submission" date="2020-09" db="EMBL/GenBank/DDBJ databases">
        <authorList>
            <person name="Sun Q."/>
            <person name="Kim S."/>
        </authorList>
    </citation>
    <scope>NUCLEOTIDE SEQUENCE</scope>
    <source>
        <strain evidence="2">KCTC 23077</strain>
    </source>
</reference>
<organism evidence="2 3">
    <name type="scientific">Cognatilysobacter bugurensis</name>
    <dbReference type="NCBI Taxonomy" id="543356"/>
    <lineage>
        <taxon>Bacteria</taxon>
        <taxon>Pseudomonadati</taxon>
        <taxon>Pseudomonadota</taxon>
        <taxon>Gammaproteobacteria</taxon>
        <taxon>Lysobacterales</taxon>
        <taxon>Lysobacteraceae</taxon>
        <taxon>Cognatilysobacter</taxon>
    </lineage>
</organism>
<gene>
    <name evidence="2" type="primary">argA</name>
    <name evidence="2" type="ORF">GCM10007067_07960</name>
</gene>
<evidence type="ECO:0000313" key="2">
    <source>
        <dbReference type="EMBL" id="GHA73592.1"/>
    </source>
</evidence>
<dbReference type="PANTHER" id="PTHR43610:SF1">
    <property type="entry name" value="N-ACETYLTRANSFERASE DOMAIN-CONTAINING PROTEIN"/>
    <property type="match status" value="1"/>
</dbReference>
<dbReference type="GO" id="GO:0016747">
    <property type="term" value="F:acyltransferase activity, transferring groups other than amino-acyl groups"/>
    <property type="evidence" value="ECO:0007669"/>
    <property type="project" value="InterPro"/>
</dbReference>
<accession>A0A918SW65</accession>
<dbReference type="SUPFAM" id="SSF55729">
    <property type="entry name" value="Acyl-CoA N-acyltransferases (Nat)"/>
    <property type="match status" value="1"/>
</dbReference>
<dbReference type="PROSITE" id="PS51186">
    <property type="entry name" value="GNAT"/>
    <property type="match status" value="1"/>
</dbReference>
<name>A0A918SW65_9GAMM</name>
<proteinExistence type="predicted"/>